<feature type="transmembrane region" description="Helical" evidence="1">
    <location>
        <begin position="79"/>
        <end position="98"/>
    </location>
</feature>
<feature type="transmembrane region" description="Helical" evidence="1">
    <location>
        <begin position="207"/>
        <end position="225"/>
    </location>
</feature>
<feature type="transmembrane region" description="Helical" evidence="1">
    <location>
        <begin position="12"/>
        <end position="29"/>
    </location>
</feature>
<dbReference type="Pfam" id="PF02517">
    <property type="entry name" value="Rce1-like"/>
    <property type="match status" value="1"/>
</dbReference>
<accession>A0A1M6K311</accession>
<feature type="transmembrane region" description="Helical" evidence="1">
    <location>
        <begin position="49"/>
        <end position="67"/>
    </location>
</feature>
<organism evidence="3 4">
    <name type="scientific">Tangfeifania diversioriginum</name>
    <dbReference type="NCBI Taxonomy" id="1168035"/>
    <lineage>
        <taxon>Bacteria</taxon>
        <taxon>Pseudomonadati</taxon>
        <taxon>Bacteroidota</taxon>
        <taxon>Bacteroidia</taxon>
        <taxon>Marinilabiliales</taxon>
        <taxon>Prolixibacteraceae</taxon>
        <taxon>Tangfeifania</taxon>
    </lineage>
</organism>
<feature type="transmembrane region" description="Helical" evidence="1">
    <location>
        <begin position="131"/>
        <end position="152"/>
    </location>
</feature>
<dbReference type="STRING" id="1168035.SAMN05444280_12218"/>
<dbReference type="PANTHER" id="PTHR36435:SF1">
    <property type="entry name" value="CAAX AMINO TERMINAL PROTEASE FAMILY PROTEIN"/>
    <property type="match status" value="1"/>
</dbReference>
<feature type="transmembrane region" description="Helical" evidence="1">
    <location>
        <begin position="186"/>
        <end position="202"/>
    </location>
</feature>
<dbReference type="Proteomes" id="UP000184050">
    <property type="component" value="Unassembled WGS sequence"/>
</dbReference>
<dbReference type="PANTHER" id="PTHR36435">
    <property type="entry name" value="SLR1288 PROTEIN"/>
    <property type="match status" value="1"/>
</dbReference>
<name>A0A1M6K311_9BACT</name>
<feature type="transmembrane region" description="Helical" evidence="1">
    <location>
        <begin position="164"/>
        <end position="180"/>
    </location>
</feature>
<reference evidence="3 4" key="1">
    <citation type="submission" date="2016-11" db="EMBL/GenBank/DDBJ databases">
        <authorList>
            <person name="Jaros S."/>
            <person name="Januszkiewicz K."/>
            <person name="Wedrychowicz H."/>
        </authorList>
    </citation>
    <scope>NUCLEOTIDE SEQUENCE [LARGE SCALE GENOMIC DNA]</scope>
    <source>
        <strain evidence="3 4">DSM 27063</strain>
    </source>
</reference>
<dbReference type="RefSeq" id="WP_073170537.1">
    <property type="nucleotide sequence ID" value="NZ_FQZE01000022.1"/>
</dbReference>
<gene>
    <name evidence="3" type="ORF">SAMN05444280_12218</name>
</gene>
<keyword evidence="1" id="KW-1133">Transmembrane helix</keyword>
<evidence type="ECO:0000313" key="3">
    <source>
        <dbReference type="EMBL" id="SHJ53294.1"/>
    </source>
</evidence>
<sequence>MQQPRLKYYPTILQAIHLLILYLFIQTIVDFPLALIDYYKGTDYLYHPVKKVVLGVGSTLFILIYGFRKSEVPFKKVFPLKFFNPLILIPLVPFFWGIQNLIEQVNIAIEKVIPAPAWFWELFTNIFESDFGWWGAFMKVAIVAPIVEESIFRGLIFQGFRRNYNNFVSVVMSALLFSLFHLNPWQMPATFVLGLLLGWLVIRTQSLILAIIAHSFNNLIVLLTVTYWQEINTHALFLMEKKESMLLSVAVAGLSLILIYFLSLWPKRIRQKNHSH</sequence>
<proteinExistence type="predicted"/>
<dbReference type="InterPro" id="IPR003675">
    <property type="entry name" value="Rce1/LyrA-like_dom"/>
</dbReference>
<dbReference type="GO" id="GO:0080120">
    <property type="term" value="P:CAAX-box protein maturation"/>
    <property type="evidence" value="ECO:0007669"/>
    <property type="project" value="UniProtKB-ARBA"/>
</dbReference>
<keyword evidence="1" id="KW-0472">Membrane</keyword>
<dbReference type="EMBL" id="FQZE01000022">
    <property type="protein sequence ID" value="SHJ53294.1"/>
    <property type="molecule type" value="Genomic_DNA"/>
</dbReference>
<dbReference type="InterPro" id="IPR052710">
    <property type="entry name" value="CAAX_protease"/>
</dbReference>
<feature type="transmembrane region" description="Helical" evidence="1">
    <location>
        <begin position="245"/>
        <end position="265"/>
    </location>
</feature>
<dbReference type="OrthoDB" id="158986at2"/>
<evidence type="ECO:0000256" key="1">
    <source>
        <dbReference type="SAM" id="Phobius"/>
    </source>
</evidence>
<keyword evidence="1" id="KW-0812">Transmembrane</keyword>
<evidence type="ECO:0000313" key="4">
    <source>
        <dbReference type="Proteomes" id="UP000184050"/>
    </source>
</evidence>
<dbReference type="GO" id="GO:0004175">
    <property type="term" value="F:endopeptidase activity"/>
    <property type="evidence" value="ECO:0007669"/>
    <property type="project" value="UniProtKB-ARBA"/>
</dbReference>
<dbReference type="AlphaFoldDB" id="A0A1M6K311"/>
<evidence type="ECO:0000259" key="2">
    <source>
        <dbReference type="Pfam" id="PF02517"/>
    </source>
</evidence>
<protein>
    <recommendedName>
        <fullName evidence="2">CAAX prenyl protease 2/Lysostaphin resistance protein A-like domain-containing protein</fullName>
    </recommendedName>
</protein>
<feature type="domain" description="CAAX prenyl protease 2/Lysostaphin resistance protein A-like" evidence="2">
    <location>
        <begin position="133"/>
        <end position="220"/>
    </location>
</feature>
<keyword evidence="4" id="KW-1185">Reference proteome</keyword>